<dbReference type="AlphaFoldDB" id="A0A6G1PKV8"/>
<keyword evidence="3" id="KW-1185">Reference proteome</keyword>
<feature type="transmembrane region" description="Helical" evidence="1">
    <location>
        <begin position="195"/>
        <end position="218"/>
    </location>
</feature>
<evidence type="ECO:0000256" key="1">
    <source>
        <dbReference type="SAM" id="Phobius"/>
    </source>
</evidence>
<organism evidence="2 3">
    <name type="scientific">Channa argus</name>
    <name type="common">Northern snakehead</name>
    <name type="synonym">Ophicephalus argus</name>
    <dbReference type="NCBI Taxonomy" id="215402"/>
    <lineage>
        <taxon>Eukaryota</taxon>
        <taxon>Metazoa</taxon>
        <taxon>Chordata</taxon>
        <taxon>Craniata</taxon>
        <taxon>Vertebrata</taxon>
        <taxon>Euteleostomi</taxon>
        <taxon>Actinopterygii</taxon>
        <taxon>Neopterygii</taxon>
        <taxon>Teleostei</taxon>
        <taxon>Neoteleostei</taxon>
        <taxon>Acanthomorphata</taxon>
        <taxon>Anabantaria</taxon>
        <taxon>Anabantiformes</taxon>
        <taxon>Channoidei</taxon>
        <taxon>Channidae</taxon>
        <taxon>Channa</taxon>
    </lineage>
</organism>
<gene>
    <name evidence="2" type="ORF">EXN66_Car006291</name>
</gene>
<keyword evidence="1" id="KW-0472">Membrane</keyword>
<feature type="transmembrane region" description="Helical" evidence="1">
    <location>
        <begin position="155"/>
        <end position="174"/>
    </location>
</feature>
<dbReference type="PANTHER" id="PTHR15887:SF1">
    <property type="entry name" value="TRANSMEMBRANE PROTEIN 69"/>
    <property type="match status" value="1"/>
</dbReference>
<protein>
    <submittedName>
        <fullName evidence="2">Transmembrane protein 69</fullName>
    </submittedName>
</protein>
<name>A0A6G1PKV8_CHAAH</name>
<evidence type="ECO:0000313" key="3">
    <source>
        <dbReference type="Proteomes" id="UP000503349"/>
    </source>
</evidence>
<reference evidence="2 3" key="1">
    <citation type="submission" date="2019-02" db="EMBL/GenBank/DDBJ databases">
        <title>Opniocepnalus argus genome.</title>
        <authorList>
            <person name="Zhou C."/>
            <person name="Xiao S."/>
        </authorList>
    </citation>
    <scope>NUCLEOTIDE SEQUENCE [LARGE SCALE GENOMIC DNA]</scope>
    <source>
        <strain evidence="2">OARG1902GOOAL</strain>
        <tissue evidence="2">Muscle</tissue>
    </source>
</reference>
<evidence type="ECO:0000313" key="2">
    <source>
        <dbReference type="EMBL" id="KAF3690618.1"/>
    </source>
</evidence>
<feature type="transmembrane region" description="Helical" evidence="1">
    <location>
        <begin position="238"/>
        <end position="261"/>
    </location>
</feature>
<keyword evidence="1 2" id="KW-0812">Transmembrane</keyword>
<dbReference type="OrthoDB" id="194289at2759"/>
<dbReference type="EMBL" id="CM015717">
    <property type="protein sequence ID" value="KAF3690618.1"/>
    <property type="molecule type" value="Genomic_DNA"/>
</dbReference>
<sequence length="269" mass="29710">MLSVIFRRSTFAAQKALHRTSPLQSCWTSALTGASDGRSGFMQTCWSACTERAPGLLKPHVVLRTEPFLSTQICVAPCLVRSQHFHSSAERLKKRPQHEPPPRELDLLRYDMNDLWKGPKPALYLGFAGLIPFVTPTLVMAATECYFPELAFAQLAYGASILSFLGGARWGFALPESSPAKPDLINLSNSVVPPLLAWVAMLMSNSIVPATTMVIMGLGISLHYDLSLLPTYPSWFKALRAVLTMVAFFSLLGTLLINNIYPEKNFFSD</sequence>
<proteinExistence type="predicted"/>
<dbReference type="PANTHER" id="PTHR15887">
    <property type="entry name" value="TRANSMEMBRANE PROTEIN 69"/>
    <property type="match status" value="1"/>
</dbReference>
<feature type="transmembrane region" description="Helical" evidence="1">
    <location>
        <begin position="122"/>
        <end position="143"/>
    </location>
</feature>
<dbReference type="Pfam" id="PF11911">
    <property type="entry name" value="DUF3429"/>
    <property type="match status" value="1"/>
</dbReference>
<accession>A0A6G1PKV8</accession>
<keyword evidence="1" id="KW-1133">Transmembrane helix</keyword>
<dbReference type="Proteomes" id="UP000503349">
    <property type="component" value="Chromosome 6"/>
</dbReference>
<dbReference type="InterPro" id="IPR021836">
    <property type="entry name" value="DUF3429"/>
</dbReference>
<reference evidence="3" key="2">
    <citation type="submission" date="2019-02" db="EMBL/GenBank/DDBJ databases">
        <title>Opniocepnalus argus Var Kimnra genome.</title>
        <authorList>
            <person name="Zhou C."/>
            <person name="Xiao S."/>
        </authorList>
    </citation>
    <scope>NUCLEOTIDE SEQUENCE [LARGE SCALE GENOMIC DNA]</scope>
</reference>